<organism evidence="2 3">
    <name type="scientific">Halteria grandinella</name>
    <dbReference type="NCBI Taxonomy" id="5974"/>
    <lineage>
        <taxon>Eukaryota</taxon>
        <taxon>Sar</taxon>
        <taxon>Alveolata</taxon>
        <taxon>Ciliophora</taxon>
        <taxon>Intramacronucleata</taxon>
        <taxon>Spirotrichea</taxon>
        <taxon>Stichotrichia</taxon>
        <taxon>Sporadotrichida</taxon>
        <taxon>Halteriidae</taxon>
        <taxon>Halteria</taxon>
    </lineage>
</organism>
<keyword evidence="3" id="KW-1185">Reference proteome</keyword>
<evidence type="ECO:0000313" key="2">
    <source>
        <dbReference type="EMBL" id="TNV87830.1"/>
    </source>
</evidence>
<dbReference type="EMBL" id="RRYP01000202">
    <property type="protein sequence ID" value="TNV87830.1"/>
    <property type="molecule type" value="Genomic_DNA"/>
</dbReference>
<evidence type="ECO:0000313" key="3">
    <source>
        <dbReference type="Proteomes" id="UP000785679"/>
    </source>
</evidence>
<evidence type="ECO:0000256" key="1">
    <source>
        <dbReference type="SAM" id="MobiDB-lite"/>
    </source>
</evidence>
<gene>
    <name evidence="2" type="ORF">FGO68_gene14777</name>
</gene>
<protein>
    <submittedName>
        <fullName evidence="2">Uncharacterized protein</fullName>
    </submittedName>
</protein>
<sequence length="83" mass="9181">MPDGKEDVVPNSRIKSDTTWPSGSLNDGKLNYLHSGNKGGRLIGINNDVETVCGTIHSITECDVDYIGTDLTNKSWRYRINAR</sequence>
<name>A0A8J8TAP0_HALGN</name>
<dbReference type="Proteomes" id="UP000785679">
    <property type="component" value="Unassembled WGS sequence"/>
</dbReference>
<proteinExistence type="predicted"/>
<feature type="region of interest" description="Disordered" evidence="1">
    <location>
        <begin position="1"/>
        <end position="27"/>
    </location>
</feature>
<comment type="caution">
    <text evidence="2">The sequence shown here is derived from an EMBL/GenBank/DDBJ whole genome shotgun (WGS) entry which is preliminary data.</text>
</comment>
<dbReference type="AlphaFoldDB" id="A0A8J8TAP0"/>
<accession>A0A8J8TAP0</accession>
<reference evidence="2" key="1">
    <citation type="submission" date="2019-06" db="EMBL/GenBank/DDBJ databases">
        <authorList>
            <person name="Zheng W."/>
        </authorList>
    </citation>
    <scope>NUCLEOTIDE SEQUENCE</scope>
    <source>
        <strain evidence="2">QDHG01</strain>
    </source>
</reference>